<evidence type="ECO:0000313" key="5">
    <source>
        <dbReference type="EMBL" id="CAK0841949.1"/>
    </source>
</evidence>
<feature type="repeat" description="ANK" evidence="3">
    <location>
        <begin position="38"/>
        <end position="70"/>
    </location>
</feature>
<organism evidence="5 6">
    <name type="scientific">Prorocentrum cordatum</name>
    <dbReference type="NCBI Taxonomy" id="2364126"/>
    <lineage>
        <taxon>Eukaryota</taxon>
        <taxon>Sar</taxon>
        <taxon>Alveolata</taxon>
        <taxon>Dinophyceae</taxon>
        <taxon>Prorocentrales</taxon>
        <taxon>Prorocentraceae</taxon>
        <taxon>Prorocentrum</taxon>
    </lineage>
</organism>
<keyword evidence="2 3" id="KW-0040">ANK repeat</keyword>
<evidence type="ECO:0000256" key="4">
    <source>
        <dbReference type="SAM" id="MobiDB-lite"/>
    </source>
</evidence>
<dbReference type="PANTHER" id="PTHR24171:SF8">
    <property type="entry name" value="BRCA1-ASSOCIATED RING DOMAIN PROTEIN 1"/>
    <property type="match status" value="1"/>
</dbReference>
<keyword evidence="1" id="KW-0677">Repeat</keyword>
<keyword evidence="6" id="KW-1185">Reference proteome</keyword>
<name>A0ABN9T9V5_9DINO</name>
<evidence type="ECO:0000256" key="2">
    <source>
        <dbReference type="ARBA" id="ARBA00023043"/>
    </source>
</evidence>
<dbReference type="InterPro" id="IPR002110">
    <property type="entry name" value="Ankyrin_rpt"/>
</dbReference>
<dbReference type="PROSITE" id="PS50297">
    <property type="entry name" value="ANK_REP_REGION"/>
    <property type="match status" value="1"/>
</dbReference>
<proteinExistence type="predicted"/>
<evidence type="ECO:0000256" key="1">
    <source>
        <dbReference type="ARBA" id="ARBA00022737"/>
    </source>
</evidence>
<sequence>ATGRSPLTYACEYGRQVQPGIVEELLLLRADVDSSNDARETALALAAARGHDRIVEILLAHGANTNVVDLCGETALLGAKVLRYMSPVERAGIERCRSLLRASRAPFSEFEARLAAAADPVEAASSFLSIAFPGGGVEAMWAEDKGEKRISKHDRLRLREQIMESSRSGECKDEAERRGRFCAAQLLAQLRAASLQDPPNRVCAPFSRYLLHSGVMRWCQAEAHEVATELLAHFETDLRRQRDELRALRTLTRECEKFAGIMAKQNRPTFSGRALHQWHAHDSLPWLTEHNVVGAYEALLRSGAIMTDRPRGLLRLGRRAERAHRLQRRGECRGPTGGVGQSPAPPLLGQRVSGFLIGEASRCAPLFHKIAQKLADSIVGAADVGGGRAEAGLVASVRQASSPCRYPAGGVGPGAIEHGFRTAGCP</sequence>
<dbReference type="PANTHER" id="PTHR24171">
    <property type="entry name" value="ANKYRIN REPEAT DOMAIN-CONTAINING PROTEIN 39-RELATED"/>
    <property type="match status" value="1"/>
</dbReference>
<comment type="caution">
    <text evidence="5">The sequence shown here is derived from an EMBL/GenBank/DDBJ whole genome shotgun (WGS) entry which is preliminary data.</text>
</comment>
<dbReference type="SUPFAM" id="SSF48403">
    <property type="entry name" value="Ankyrin repeat"/>
    <property type="match status" value="1"/>
</dbReference>
<gene>
    <name evidence="5" type="ORF">PCOR1329_LOCUS37009</name>
</gene>
<evidence type="ECO:0000256" key="3">
    <source>
        <dbReference type="PROSITE-ProRule" id="PRU00023"/>
    </source>
</evidence>
<evidence type="ECO:0008006" key="7">
    <source>
        <dbReference type="Google" id="ProtNLM"/>
    </source>
</evidence>
<dbReference type="Gene3D" id="1.25.40.20">
    <property type="entry name" value="Ankyrin repeat-containing domain"/>
    <property type="match status" value="1"/>
</dbReference>
<accession>A0ABN9T9V5</accession>
<feature type="region of interest" description="Disordered" evidence="4">
    <location>
        <begin position="325"/>
        <end position="345"/>
    </location>
</feature>
<dbReference type="EMBL" id="CAUYUJ010014494">
    <property type="protein sequence ID" value="CAK0841949.1"/>
    <property type="molecule type" value="Genomic_DNA"/>
</dbReference>
<feature type="repeat" description="ANK" evidence="3">
    <location>
        <begin position="2"/>
        <end position="37"/>
    </location>
</feature>
<dbReference type="SMART" id="SM00248">
    <property type="entry name" value="ANK"/>
    <property type="match status" value="2"/>
</dbReference>
<feature type="non-terminal residue" evidence="5">
    <location>
        <position position="1"/>
    </location>
</feature>
<dbReference type="Pfam" id="PF12796">
    <property type="entry name" value="Ank_2"/>
    <property type="match status" value="1"/>
</dbReference>
<dbReference type="Proteomes" id="UP001189429">
    <property type="component" value="Unassembled WGS sequence"/>
</dbReference>
<dbReference type="PROSITE" id="PS50088">
    <property type="entry name" value="ANK_REPEAT"/>
    <property type="match status" value="2"/>
</dbReference>
<dbReference type="InterPro" id="IPR036770">
    <property type="entry name" value="Ankyrin_rpt-contain_sf"/>
</dbReference>
<protein>
    <recommendedName>
        <fullName evidence="7">ANK_REP_REGION domain-containing protein</fullName>
    </recommendedName>
</protein>
<evidence type="ECO:0000313" key="6">
    <source>
        <dbReference type="Proteomes" id="UP001189429"/>
    </source>
</evidence>
<reference evidence="5" key="1">
    <citation type="submission" date="2023-10" db="EMBL/GenBank/DDBJ databases">
        <authorList>
            <person name="Chen Y."/>
            <person name="Shah S."/>
            <person name="Dougan E. K."/>
            <person name="Thang M."/>
            <person name="Chan C."/>
        </authorList>
    </citation>
    <scope>NUCLEOTIDE SEQUENCE [LARGE SCALE GENOMIC DNA]</scope>
</reference>